<dbReference type="PANTHER" id="PTHR47505:SF1">
    <property type="entry name" value="DNA UTILIZATION PROTEIN YHGH"/>
    <property type="match status" value="1"/>
</dbReference>
<comment type="caution">
    <text evidence="3">The sequence shown here is derived from an EMBL/GenBank/DDBJ whole genome shotgun (WGS) entry which is preliminary data.</text>
</comment>
<evidence type="ECO:0000259" key="2">
    <source>
        <dbReference type="Pfam" id="PF00156"/>
    </source>
</evidence>
<dbReference type="InterPro" id="IPR029057">
    <property type="entry name" value="PRTase-like"/>
</dbReference>
<dbReference type="Proteomes" id="UP000886851">
    <property type="component" value="Unassembled WGS sequence"/>
</dbReference>
<dbReference type="InterPro" id="IPR000836">
    <property type="entry name" value="PRTase_dom"/>
</dbReference>
<dbReference type="AlphaFoldDB" id="A0A9D1ZK45"/>
<evidence type="ECO:0000256" key="1">
    <source>
        <dbReference type="ARBA" id="ARBA00008007"/>
    </source>
</evidence>
<organism evidence="3 4">
    <name type="scientific">Candidatus Bacteroides pullicola</name>
    <dbReference type="NCBI Taxonomy" id="2838475"/>
    <lineage>
        <taxon>Bacteria</taxon>
        <taxon>Pseudomonadati</taxon>
        <taxon>Bacteroidota</taxon>
        <taxon>Bacteroidia</taxon>
        <taxon>Bacteroidales</taxon>
        <taxon>Bacteroidaceae</taxon>
        <taxon>Bacteroides</taxon>
    </lineage>
</organism>
<protein>
    <submittedName>
        <fullName evidence="3">ComF family protein</fullName>
    </submittedName>
</protein>
<dbReference type="EMBL" id="DXCV01000078">
    <property type="protein sequence ID" value="HIY89268.1"/>
    <property type="molecule type" value="Genomic_DNA"/>
</dbReference>
<feature type="domain" description="Phosphoribosyltransferase" evidence="2">
    <location>
        <begin position="168"/>
        <end position="221"/>
    </location>
</feature>
<accession>A0A9D1ZK45</accession>
<dbReference type="Pfam" id="PF00156">
    <property type="entry name" value="Pribosyltran"/>
    <property type="match status" value="1"/>
</dbReference>
<reference evidence="3" key="2">
    <citation type="submission" date="2021-04" db="EMBL/GenBank/DDBJ databases">
        <authorList>
            <person name="Gilroy R."/>
        </authorList>
    </citation>
    <scope>NUCLEOTIDE SEQUENCE</scope>
    <source>
        <strain evidence="3">Gambia2-208</strain>
    </source>
</reference>
<dbReference type="InterPro" id="IPR051910">
    <property type="entry name" value="ComF/GntX_DNA_util-trans"/>
</dbReference>
<name>A0A9D1ZK45_9BACE</name>
<gene>
    <name evidence="3" type="ORF">H9824_11285</name>
</gene>
<evidence type="ECO:0000313" key="3">
    <source>
        <dbReference type="EMBL" id="HIY89268.1"/>
    </source>
</evidence>
<dbReference type="Gene3D" id="3.40.50.2020">
    <property type="match status" value="1"/>
</dbReference>
<reference evidence="3" key="1">
    <citation type="journal article" date="2021" name="PeerJ">
        <title>Extensive microbial diversity within the chicken gut microbiome revealed by metagenomics and culture.</title>
        <authorList>
            <person name="Gilroy R."/>
            <person name="Ravi A."/>
            <person name="Getino M."/>
            <person name="Pursley I."/>
            <person name="Horton D.L."/>
            <person name="Alikhan N.F."/>
            <person name="Baker D."/>
            <person name="Gharbi K."/>
            <person name="Hall N."/>
            <person name="Watson M."/>
            <person name="Adriaenssens E.M."/>
            <person name="Foster-Nyarko E."/>
            <person name="Jarju S."/>
            <person name="Secka A."/>
            <person name="Antonio M."/>
            <person name="Oren A."/>
            <person name="Chaudhuri R.R."/>
            <person name="La Ragione R."/>
            <person name="Hildebrand F."/>
            <person name="Pallen M.J."/>
        </authorList>
    </citation>
    <scope>NUCLEOTIDE SEQUENCE</scope>
    <source>
        <strain evidence="3">Gambia2-208</strain>
    </source>
</reference>
<evidence type="ECO:0000313" key="4">
    <source>
        <dbReference type="Proteomes" id="UP000886851"/>
    </source>
</evidence>
<sequence>MWKTCKLWFSSLARLFVPRRCVVCGVPLDDAEEVLCLECDVALPRTGYHLRADNPVEQRFWGRFPLVRATSYFRYHKGGDYRRILFQLKYGNRKDYARAMGRRMAADLSRSGFFEGVDVLLPVPLHPDKERRRGYNQSACLAQGVSDVTGIPVSVGNVQRWKFTETQTRKSSYQRWGNVDGAFVAVDVAAFAGQHVLLLDDVLTTGATLTACADALAGVEGVRFSVLTLAVAED</sequence>
<dbReference type="PANTHER" id="PTHR47505">
    <property type="entry name" value="DNA UTILIZATION PROTEIN YHGH"/>
    <property type="match status" value="1"/>
</dbReference>
<dbReference type="SUPFAM" id="SSF53271">
    <property type="entry name" value="PRTase-like"/>
    <property type="match status" value="1"/>
</dbReference>
<proteinExistence type="inferred from homology"/>
<dbReference type="CDD" id="cd06223">
    <property type="entry name" value="PRTases_typeI"/>
    <property type="match status" value="1"/>
</dbReference>
<comment type="similarity">
    <text evidence="1">Belongs to the ComF/GntX family.</text>
</comment>